<reference evidence="5 6" key="1">
    <citation type="submission" date="2017-11" db="EMBL/GenBank/DDBJ databases">
        <title>Bacillus camelliae sp. nov., isolated from pu'er tea.</title>
        <authorList>
            <person name="Niu L."/>
        </authorList>
    </citation>
    <scope>NUCLEOTIDE SEQUENCE [LARGE SCALE GENOMIC DNA]</scope>
    <source>
        <strain evidence="5 6">7578-1</strain>
    </source>
</reference>
<dbReference type="Proteomes" id="UP000233440">
    <property type="component" value="Unassembled WGS sequence"/>
</dbReference>
<comment type="caution">
    <text evidence="5">The sequence shown here is derived from an EMBL/GenBank/DDBJ whole genome shotgun (WGS) entry which is preliminary data.</text>
</comment>
<dbReference type="PRINTS" id="PR00598">
    <property type="entry name" value="HTHMARR"/>
</dbReference>
<keyword evidence="3" id="KW-0804">Transcription</keyword>
<evidence type="ECO:0000313" key="5">
    <source>
        <dbReference type="EMBL" id="PKR82430.1"/>
    </source>
</evidence>
<evidence type="ECO:0000256" key="2">
    <source>
        <dbReference type="ARBA" id="ARBA00023125"/>
    </source>
</evidence>
<dbReference type="GO" id="GO:0003700">
    <property type="term" value="F:DNA-binding transcription factor activity"/>
    <property type="evidence" value="ECO:0007669"/>
    <property type="project" value="InterPro"/>
</dbReference>
<dbReference type="PROSITE" id="PS50995">
    <property type="entry name" value="HTH_MARR_2"/>
    <property type="match status" value="1"/>
</dbReference>
<dbReference type="Pfam" id="PF01047">
    <property type="entry name" value="MarR"/>
    <property type="match status" value="1"/>
</dbReference>
<dbReference type="RefSeq" id="WP_101356789.1">
    <property type="nucleotide sequence ID" value="NZ_PIQO01000045.1"/>
</dbReference>
<dbReference type="PANTHER" id="PTHR42756:SF1">
    <property type="entry name" value="TRANSCRIPTIONAL REPRESSOR OF EMRAB OPERON"/>
    <property type="match status" value="1"/>
</dbReference>
<keyword evidence="2" id="KW-0238">DNA-binding</keyword>
<organism evidence="5 6">
    <name type="scientific">Heyndrickxia camelliae</name>
    <dbReference type="NCBI Taxonomy" id="1707093"/>
    <lineage>
        <taxon>Bacteria</taxon>
        <taxon>Bacillati</taxon>
        <taxon>Bacillota</taxon>
        <taxon>Bacilli</taxon>
        <taxon>Bacillales</taxon>
        <taxon>Bacillaceae</taxon>
        <taxon>Heyndrickxia</taxon>
    </lineage>
</organism>
<dbReference type="SUPFAM" id="SSF46785">
    <property type="entry name" value="Winged helix' DNA-binding domain"/>
    <property type="match status" value="1"/>
</dbReference>
<feature type="domain" description="HTH marR-type" evidence="4">
    <location>
        <begin position="19"/>
        <end position="151"/>
    </location>
</feature>
<proteinExistence type="predicted"/>
<dbReference type="PANTHER" id="PTHR42756">
    <property type="entry name" value="TRANSCRIPTIONAL REGULATOR, MARR"/>
    <property type="match status" value="1"/>
</dbReference>
<sequence length="164" mass="18683">MNTNVKSNESLSLSFWDSHFDILIQLLGLARELEHELTSKLSYFELSNGKLKVLFSILNHERPLNPSELAEDIGVTRSTMTGLLDGLEKDGFIRRSTLDDRRKTAIYLTEKGNNVLDTLIPLYRKHVTKILSKTTEEEQQLLVNLLGKIKDGLQEVKEQNNFPG</sequence>
<keyword evidence="6" id="KW-1185">Reference proteome</keyword>
<evidence type="ECO:0000313" key="6">
    <source>
        <dbReference type="Proteomes" id="UP000233440"/>
    </source>
</evidence>
<evidence type="ECO:0000256" key="3">
    <source>
        <dbReference type="ARBA" id="ARBA00023163"/>
    </source>
</evidence>
<evidence type="ECO:0000256" key="1">
    <source>
        <dbReference type="ARBA" id="ARBA00023015"/>
    </source>
</evidence>
<dbReference type="OrthoDB" id="162531at2"/>
<evidence type="ECO:0000259" key="4">
    <source>
        <dbReference type="PROSITE" id="PS50995"/>
    </source>
</evidence>
<dbReference type="AlphaFoldDB" id="A0A2N3LCP8"/>
<dbReference type="SMART" id="SM00347">
    <property type="entry name" value="HTH_MARR"/>
    <property type="match status" value="1"/>
</dbReference>
<accession>A0A2N3LCP8</accession>
<dbReference type="Gene3D" id="1.10.10.10">
    <property type="entry name" value="Winged helix-like DNA-binding domain superfamily/Winged helix DNA-binding domain"/>
    <property type="match status" value="1"/>
</dbReference>
<dbReference type="EMBL" id="PIQO01000045">
    <property type="protein sequence ID" value="PKR82430.1"/>
    <property type="molecule type" value="Genomic_DNA"/>
</dbReference>
<dbReference type="GO" id="GO:0003677">
    <property type="term" value="F:DNA binding"/>
    <property type="evidence" value="ECO:0007669"/>
    <property type="project" value="UniProtKB-KW"/>
</dbReference>
<dbReference type="InterPro" id="IPR036388">
    <property type="entry name" value="WH-like_DNA-bd_sf"/>
</dbReference>
<name>A0A2N3LCP8_9BACI</name>
<gene>
    <name evidence="5" type="ORF">CWO92_24435</name>
</gene>
<keyword evidence="1" id="KW-0805">Transcription regulation</keyword>
<dbReference type="InterPro" id="IPR036390">
    <property type="entry name" value="WH_DNA-bd_sf"/>
</dbReference>
<dbReference type="InterPro" id="IPR000835">
    <property type="entry name" value="HTH_MarR-typ"/>
</dbReference>
<protein>
    <submittedName>
        <fullName evidence="5">Transcriptional regulator</fullName>
    </submittedName>
</protein>